<name>A0A6G1HVA7_9PEZI</name>
<keyword evidence="2" id="KW-1185">Reference proteome</keyword>
<accession>A0A6G1HVA7</accession>
<organism evidence="1 2">
    <name type="scientific">Trichodelitschia bisporula</name>
    <dbReference type="NCBI Taxonomy" id="703511"/>
    <lineage>
        <taxon>Eukaryota</taxon>
        <taxon>Fungi</taxon>
        <taxon>Dikarya</taxon>
        <taxon>Ascomycota</taxon>
        <taxon>Pezizomycotina</taxon>
        <taxon>Dothideomycetes</taxon>
        <taxon>Dothideomycetes incertae sedis</taxon>
        <taxon>Phaeotrichales</taxon>
        <taxon>Phaeotrichaceae</taxon>
        <taxon>Trichodelitschia</taxon>
    </lineage>
</organism>
<gene>
    <name evidence="1" type="ORF">EJ06DRAFT_41957</name>
</gene>
<sequence length="366" mass="40023">MHCQLSRQLLLPKIAKSPSTVPEMPHFHRASALHKHVVINGQIFCPQHPTKPQCLTCPMCRTADAAGAHVKPLAKAHDVTLSDREALQAIDIKKGKSKLIPITFDGVTATWSVMTAGSSRVKSFSLNVKHGIPTINHLSCQTLPEMAYCKKCNATFSQGIAGDRAVKACPSHYATLPSADRAKEEDGTRTVCVFIDGTAFAYAAPGFAVYFGPGSKFNCRQQLPYAEDAVTHTTLRPELEGFVQACQTMRTRIAVNRYKSMRALGWSKTNSRLDVAQTRLVVLTDSHYLIDTMSKRSDKFSVNQETGEFEDCRGNTVPNSKLLVRCSHERKELERIGVKVELCGVPSSENAAKVGIGGRGANIVVI</sequence>
<protein>
    <recommendedName>
        <fullName evidence="3">RNase H type-1 domain-containing protein</fullName>
    </recommendedName>
</protein>
<dbReference type="Gene3D" id="3.30.420.10">
    <property type="entry name" value="Ribonuclease H-like superfamily/Ribonuclease H"/>
    <property type="match status" value="1"/>
</dbReference>
<evidence type="ECO:0008006" key="3">
    <source>
        <dbReference type="Google" id="ProtNLM"/>
    </source>
</evidence>
<dbReference type="Proteomes" id="UP000799640">
    <property type="component" value="Unassembled WGS sequence"/>
</dbReference>
<evidence type="ECO:0000313" key="1">
    <source>
        <dbReference type="EMBL" id="KAF2399988.1"/>
    </source>
</evidence>
<dbReference type="OrthoDB" id="245563at2759"/>
<dbReference type="GO" id="GO:0003676">
    <property type="term" value="F:nucleic acid binding"/>
    <property type="evidence" value="ECO:0007669"/>
    <property type="project" value="InterPro"/>
</dbReference>
<dbReference type="InterPro" id="IPR036397">
    <property type="entry name" value="RNaseH_sf"/>
</dbReference>
<dbReference type="EMBL" id="ML996696">
    <property type="protein sequence ID" value="KAF2399988.1"/>
    <property type="molecule type" value="Genomic_DNA"/>
</dbReference>
<evidence type="ECO:0000313" key="2">
    <source>
        <dbReference type="Proteomes" id="UP000799640"/>
    </source>
</evidence>
<reference evidence="1" key="1">
    <citation type="journal article" date="2020" name="Stud. Mycol.">
        <title>101 Dothideomycetes genomes: a test case for predicting lifestyles and emergence of pathogens.</title>
        <authorList>
            <person name="Haridas S."/>
            <person name="Albert R."/>
            <person name="Binder M."/>
            <person name="Bloem J."/>
            <person name="Labutti K."/>
            <person name="Salamov A."/>
            <person name="Andreopoulos B."/>
            <person name="Baker S."/>
            <person name="Barry K."/>
            <person name="Bills G."/>
            <person name="Bluhm B."/>
            <person name="Cannon C."/>
            <person name="Castanera R."/>
            <person name="Culley D."/>
            <person name="Daum C."/>
            <person name="Ezra D."/>
            <person name="Gonzalez J."/>
            <person name="Henrissat B."/>
            <person name="Kuo A."/>
            <person name="Liang C."/>
            <person name="Lipzen A."/>
            <person name="Lutzoni F."/>
            <person name="Magnuson J."/>
            <person name="Mondo S."/>
            <person name="Nolan M."/>
            <person name="Ohm R."/>
            <person name="Pangilinan J."/>
            <person name="Park H.-J."/>
            <person name="Ramirez L."/>
            <person name="Alfaro M."/>
            <person name="Sun H."/>
            <person name="Tritt A."/>
            <person name="Yoshinaga Y."/>
            <person name="Zwiers L.-H."/>
            <person name="Turgeon B."/>
            <person name="Goodwin S."/>
            <person name="Spatafora J."/>
            <person name="Crous P."/>
            <person name="Grigoriev I."/>
        </authorList>
    </citation>
    <scope>NUCLEOTIDE SEQUENCE</scope>
    <source>
        <strain evidence="1">CBS 262.69</strain>
    </source>
</reference>
<dbReference type="AlphaFoldDB" id="A0A6G1HVA7"/>
<proteinExistence type="predicted"/>